<protein>
    <submittedName>
        <fullName evidence="1">Uncharacterized protein</fullName>
    </submittedName>
</protein>
<reference evidence="1 2" key="1">
    <citation type="submission" date="2016-10" db="EMBL/GenBank/DDBJ databases">
        <authorList>
            <person name="de Groot N.N."/>
        </authorList>
    </citation>
    <scope>NUCLEOTIDE SEQUENCE [LARGE SCALE GENOMIC DNA]</scope>
    <source>
        <strain evidence="1 2">MT12</strain>
    </source>
</reference>
<proteinExistence type="predicted"/>
<dbReference type="OrthoDB" id="8128823at2"/>
<gene>
    <name evidence="1" type="ORF">SAMN05444164_1235</name>
</gene>
<organism evidence="1 2">
    <name type="scientific">Bradyrhizobium erythrophlei</name>
    <dbReference type="NCBI Taxonomy" id="1437360"/>
    <lineage>
        <taxon>Bacteria</taxon>
        <taxon>Pseudomonadati</taxon>
        <taxon>Pseudomonadota</taxon>
        <taxon>Alphaproteobacteria</taxon>
        <taxon>Hyphomicrobiales</taxon>
        <taxon>Nitrobacteraceae</taxon>
        <taxon>Bradyrhizobium</taxon>
    </lineage>
</organism>
<dbReference type="Proteomes" id="UP000198992">
    <property type="component" value="Unassembled WGS sequence"/>
</dbReference>
<sequence length="67" mass="7606">MGQIRRRVMQADTLEIRLTQGAKELRDRAGQLPAGRDRDALLQRAQHNEAAAHMSEWLMSPGQRTPI</sequence>
<evidence type="ECO:0000313" key="2">
    <source>
        <dbReference type="Proteomes" id="UP000198992"/>
    </source>
</evidence>
<dbReference type="EMBL" id="FNTH01000001">
    <property type="protein sequence ID" value="SEC18528.1"/>
    <property type="molecule type" value="Genomic_DNA"/>
</dbReference>
<accession>A0A1H4QG61</accession>
<evidence type="ECO:0000313" key="1">
    <source>
        <dbReference type="EMBL" id="SEC18528.1"/>
    </source>
</evidence>
<name>A0A1H4QG61_9BRAD</name>
<dbReference type="AlphaFoldDB" id="A0A1H4QG61"/>